<keyword evidence="6" id="KW-0460">Magnesium</keyword>
<dbReference type="EMBL" id="LR217713">
    <property type="protein sequence ID" value="VFP81764.1"/>
    <property type="molecule type" value="Genomic_DNA"/>
</dbReference>
<feature type="domain" description="EngB-type G" evidence="11">
    <location>
        <begin position="25"/>
        <end position="199"/>
    </location>
</feature>
<organism evidence="12 13">
    <name type="scientific">Candidatus Erwinia haradaeae</name>
    <dbReference type="NCBI Taxonomy" id="1922217"/>
    <lineage>
        <taxon>Bacteria</taxon>
        <taxon>Pseudomonadati</taxon>
        <taxon>Pseudomonadota</taxon>
        <taxon>Gammaproteobacteria</taxon>
        <taxon>Enterobacterales</taxon>
        <taxon>Erwiniaceae</taxon>
        <taxon>Erwinia</taxon>
    </lineage>
</organism>
<gene>
    <name evidence="10 12" type="primary">engB</name>
    <name evidence="12" type="ORF">ERCICURV3402_093</name>
</gene>
<protein>
    <recommendedName>
        <fullName evidence="10">Probable GTP-binding protein EngB</fullName>
    </recommendedName>
</protein>
<keyword evidence="9 10" id="KW-0131">Cell cycle</keyword>
<keyword evidence="3 10" id="KW-0132">Cell division</keyword>
<dbReference type="Gene3D" id="3.40.50.300">
    <property type="entry name" value="P-loop containing nucleotide triphosphate hydrolases"/>
    <property type="match status" value="1"/>
</dbReference>
<evidence type="ECO:0000256" key="5">
    <source>
        <dbReference type="ARBA" id="ARBA00022741"/>
    </source>
</evidence>
<dbReference type="Proteomes" id="UP000294441">
    <property type="component" value="Chromosome 1"/>
</dbReference>
<evidence type="ECO:0000256" key="7">
    <source>
        <dbReference type="ARBA" id="ARBA00023134"/>
    </source>
</evidence>
<keyword evidence="7 10" id="KW-0342">GTP-binding</keyword>
<dbReference type="Pfam" id="PF01926">
    <property type="entry name" value="MMR_HSR1"/>
    <property type="match status" value="1"/>
</dbReference>
<accession>A0A451D7T9</accession>
<evidence type="ECO:0000256" key="2">
    <source>
        <dbReference type="ARBA" id="ARBA00009638"/>
    </source>
</evidence>
<dbReference type="InterPro" id="IPR027417">
    <property type="entry name" value="P-loop_NTPase"/>
</dbReference>
<sequence length="214" mass="24669">MSYYDYNLTSFLTSAPTIHHLPDDVGIEIAFIGYSNSGKSSALNALTNQKKLARTSKKPGCTQLINLFQITEGYKLVDLPGYGYAKIPKKMKIKWNNTLTQYLRFRNCLQGLLILMDIRYPLKDLDKKIISWVQENRLQTLILLTKSDKLSTTASHAQLIAVRQEIKNFRDIIQVELFSAKNNIGIHILRNKMDSWYRNDAHIQNNRLIPLKLI</sequence>
<evidence type="ECO:0000256" key="4">
    <source>
        <dbReference type="ARBA" id="ARBA00022723"/>
    </source>
</evidence>
<dbReference type="PROSITE" id="PS51706">
    <property type="entry name" value="G_ENGB"/>
    <property type="match status" value="1"/>
</dbReference>
<dbReference type="GO" id="GO:0005829">
    <property type="term" value="C:cytosol"/>
    <property type="evidence" value="ECO:0007669"/>
    <property type="project" value="TreeGrafter"/>
</dbReference>
<comment type="function">
    <text evidence="10">Necessary for normal cell division and for the maintenance of normal septation.</text>
</comment>
<comment type="cofactor">
    <cofactor evidence="1">
        <name>Mg(2+)</name>
        <dbReference type="ChEBI" id="CHEBI:18420"/>
    </cofactor>
</comment>
<evidence type="ECO:0000259" key="11">
    <source>
        <dbReference type="PROSITE" id="PS51706"/>
    </source>
</evidence>
<dbReference type="PANTHER" id="PTHR11649:SF13">
    <property type="entry name" value="ENGB-TYPE G DOMAIN-CONTAINING PROTEIN"/>
    <property type="match status" value="1"/>
</dbReference>
<dbReference type="PANTHER" id="PTHR11649">
    <property type="entry name" value="MSS1/TRME-RELATED GTP-BINDING PROTEIN"/>
    <property type="match status" value="1"/>
</dbReference>
<dbReference type="HAMAP" id="MF_00321">
    <property type="entry name" value="GTPase_EngB"/>
    <property type="match status" value="1"/>
</dbReference>
<keyword evidence="4" id="KW-0479">Metal-binding</keyword>
<dbReference type="RefSeq" id="WP_157992418.1">
    <property type="nucleotide sequence ID" value="NZ_LR217713.1"/>
</dbReference>
<evidence type="ECO:0000256" key="10">
    <source>
        <dbReference type="HAMAP-Rule" id="MF_00321"/>
    </source>
</evidence>
<dbReference type="GO" id="GO:0005525">
    <property type="term" value="F:GTP binding"/>
    <property type="evidence" value="ECO:0007669"/>
    <property type="project" value="UniProtKB-UniRule"/>
</dbReference>
<name>A0A451D7T9_9GAMM</name>
<dbReference type="SUPFAM" id="SSF52540">
    <property type="entry name" value="P-loop containing nucleoside triphosphate hydrolases"/>
    <property type="match status" value="1"/>
</dbReference>
<evidence type="ECO:0000256" key="8">
    <source>
        <dbReference type="ARBA" id="ARBA00023210"/>
    </source>
</evidence>
<keyword evidence="5 10" id="KW-0547">Nucleotide-binding</keyword>
<dbReference type="GO" id="GO:0046872">
    <property type="term" value="F:metal ion binding"/>
    <property type="evidence" value="ECO:0007669"/>
    <property type="project" value="UniProtKB-KW"/>
</dbReference>
<evidence type="ECO:0000256" key="3">
    <source>
        <dbReference type="ARBA" id="ARBA00022618"/>
    </source>
</evidence>
<keyword evidence="8 10" id="KW-0717">Septation</keyword>
<proteinExistence type="inferred from homology"/>
<dbReference type="FunFam" id="3.40.50.300:FF:000098">
    <property type="entry name" value="Probable GTP-binding protein EngB"/>
    <property type="match status" value="1"/>
</dbReference>
<reference evidence="12 13" key="1">
    <citation type="submission" date="2019-02" db="EMBL/GenBank/DDBJ databases">
        <authorList>
            <person name="Manzano-Marin A."/>
            <person name="Manzano-Marin A."/>
        </authorList>
    </citation>
    <scope>NUCLEOTIDE SEQUENCE [LARGE SCALE GENOMIC DNA]</scope>
    <source>
        <strain evidence="12 13">ErCicurvipes</strain>
    </source>
</reference>
<dbReference type="CDD" id="cd01876">
    <property type="entry name" value="YihA_EngB"/>
    <property type="match status" value="1"/>
</dbReference>
<evidence type="ECO:0000256" key="9">
    <source>
        <dbReference type="ARBA" id="ARBA00023306"/>
    </source>
</evidence>
<dbReference type="InterPro" id="IPR030393">
    <property type="entry name" value="G_ENGB_dom"/>
</dbReference>
<evidence type="ECO:0000313" key="12">
    <source>
        <dbReference type="EMBL" id="VFP81764.1"/>
    </source>
</evidence>
<dbReference type="GeneID" id="66304370"/>
<evidence type="ECO:0000256" key="1">
    <source>
        <dbReference type="ARBA" id="ARBA00001946"/>
    </source>
</evidence>
<comment type="similarity">
    <text evidence="2 10">Belongs to the TRAFAC class TrmE-Era-EngA-EngB-Septin-like GTPase superfamily. EngB GTPase family.</text>
</comment>
<dbReference type="AlphaFoldDB" id="A0A451D7T9"/>
<evidence type="ECO:0000313" key="13">
    <source>
        <dbReference type="Proteomes" id="UP000294441"/>
    </source>
</evidence>
<dbReference type="NCBIfam" id="TIGR03598">
    <property type="entry name" value="GTPase_YsxC"/>
    <property type="match status" value="1"/>
</dbReference>
<evidence type="ECO:0000256" key="6">
    <source>
        <dbReference type="ARBA" id="ARBA00022842"/>
    </source>
</evidence>
<dbReference type="InterPro" id="IPR006073">
    <property type="entry name" value="GTP-bd"/>
</dbReference>
<dbReference type="GO" id="GO:0000917">
    <property type="term" value="P:division septum assembly"/>
    <property type="evidence" value="ECO:0007669"/>
    <property type="project" value="UniProtKB-KW"/>
</dbReference>
<dbReference type="InterPro" id="IPR019987">
    <property type="entry name" value="GTP-bd_ribosome_bio_YsxC"/>
</dbReference>
<dbReference type="OrthoDB" id="9804921at2"/>